<evidence type="ECO:0000256" key="3">
    <source>
        <dbReference type="ARBA" id="ARBA00022833"/>
    </source>
</evidence>
<dbReference type="OrthoDB" id="2998255at2759"/>
<comment type="caution">
    <text evidence="6">The sequence shown here is derived from an EMBL/GenBank/DDBJ whole genome shotgun (WGS) entry which is preliminary data.</text>
</comment>
<accession>A0A369K2M0</accession>
<keyword evidence="1" id="KW-0479">Metal-binding</keyword>
<evidence type="ECO:0000313" key="6">
    <source>
        <dbReference type="EMBL" id="RDB28208.1"/>
    </source>
</evidence>
<gene>
    <name evidence="6" type="ORF">Hypma_001377</name>
</gene>
<keyword evidence="3" id="KW-0862">Zinc</keyword>
<feature type="domain" description="MYND-type" evidence="5">
    <location>
        <begin position="390"/>
        <end position="433"/>
    </location>
</feature>
<sequence length="552" mass="62071">MARVSAGSTVSQTPANLLLGAIRDPHDPRLCGTCLIGCLDAVFSQTQHDHFLFQRNLAKHHDIWNALILFVTVKRTNKQMQRLLTRLSHCSCRLADPQICNLHERGEKLKPFLIARTVPELELQQHGTDLSGLSPTVSGSAFPTDIFALFGENLPVARIKSVAKGSTASWPSSPSELLPLGADAFVEAMLQWHDVLQDTLVFVTVAVALRICRSVLLPSVISHSLCGRLVKAGRSLFDRTIAHVVLNDFSPAGYRAGDHFFMQLEGIQILLGVIQEQPTDGTVAFFRGYETKVCQLCSLFLHVLTDPRYPHPRKGALREQFHGIKICGEYLYRTFHMHLPPRPPIPLHPDIVEFDEQFFPPDPSIRSLEEVVICTINSFREESRCAGLHCDDSLQTVGKGFSRCARCNVVTYCGRECQAQDWRNQSFPHKMVCPKLRTVIAQGGGWTVFSQGDMIETIPIIRENWKASGVDESDLEYINGWRKDRETRRSKMPDGTEWAPAFDDYDSIVWQFGASGAGPKPRYPDRLARWPSEVAEEKALLEVQPFWEQDVD</sequence>
<evidence type="ECO:0000256" key="4">
    <source>
        <dbReference type="PROSITE-ProRule" id="PRU00134"/>
    </source>
</evidence>
<evidence type="ECO:0000313" key="7">
    <source>
        <dbReference type="Proteomes" id="UP000076154"/>
    </source>
</evidence>
<dbReference type="STRING" id="39966.A0A369K2M0"/>
<dbReference type="InParanoid" id="A0A369K2M0"/>
<evidence type="ECO:0000256" key="1">
    <source>
        <dbReference type="ARBA" id="ARBA00022723"/>
    </source>
</evidence>
<reference evidence="6" key="1">
    <citation type="submission" date="2018-04" db="EMBL/GenBank/DDBJ databases">
        <title>Whole genome sequencing of Hypsizygus marmoreus.</title>
        <authorList>
            <person name="Choi I.-G."/>
            <person name="Min B."/>
            <person name="Kim J.-G."/>
            <person name="Kim S."/>
            <person name="Oh Y.-L."/>
            <person name="Kong W.-S."/>
            <person name="Park H."/>
            <person name="Jeong J."/>
            <person name="Song E.-S."/>
        </authorList>
    </citation>
    <scope>NUCLEOTIDE SEQUENCE [LARGE SCALE GENOMIC DNA]</scope>
    <source>
        <strain evidence="6">51987-8</strain>
    </source>
</reference>
<dbReference type="EMBL" id="LUEZ02000012">
    <property type="protein sequence ID" value="RDB28208.1"/>
    <property type="molecule type" value="Genomic_DNA"/>
</dbReference>
<dbReference type="AlphaFoldDB" id="A0A369K2M0"/>
<dbReference type="SUPFAM" id="SSF144232">
    <property type="entry name" value="HIT/MYND zinc finger-like"/>
    <property type="match status" value="1"/>
</dbReference>
<keyword evidence="7" id="KW-1185">Reference proteome</keyword>
<dbReference type="GO" id="GO:0008270">
    <property type="term" value="F:zinc ion binding"/>
    <property type="evidence" value="ECO:0007669"/>
    <property type="project" value="UniProtKB-KW"/>
</dbReference>
<evidence type="ECO:0000259" key="5">
    <source>
        <dbReference type="PROSITE" id="PS50865"/>
    </source>
</evidence>
<organism evidence="6 7">
    <name type="scientific">Hypsizygus marmoreus</name>
    <name type="common">White beech mushroom</name>
    <name type="synonym">Agaricus marmoreus</name>
    <dbReference type="NCBI Taxonomy" id="39966"/>
    <lineage>
        <taxon>Eukaryota</taxon>
        <taxon>Fungi</taxon>
        <taxon>Dikarya</taxon>
        <taxon>Basidiomycota</taxon>
        <taxon>Agaricomycotina</taxon>
        <taxon>Agaricomycetes</taxon>
        <taxon>Agaricomycetidae</taxon>
        <taxon>Agaricales</taxon>
        <taxon>Tricholomatineae</taxon>
        <taxon>Lyophyllaceae</taxon>
        <taxon>Hypsizygus</taxon>
    </lineage>
</organism>
<dbReference type="Pfam" id="PF01753">
    <property type="entry name" value="zf-MYND"/>
    <property type="match status" value="1"/>
</dbReference>
<protein>
    <recommendedName>
        <fullName evidence="5">MYND-type domain-containing protein</fullName>
    </recommendedName>
</protein>
<dbReference type="Gene3D" id="6.10.140.2220">
    <property type="match status" value="1"/>
</dbReference>
<dbReference type="InterPro" id="IPR002893">
    <property type="entry name" value="Znf_MYND"/>
</dbReference>
<keyword evidence="2 4" id="KW-0863">Zinc-finger</keyword>
<dbReference type="Proteomes" id="UP000076154">
    <property type="component" value="Unassembled WGS sequence"/>
</dbReference>
<evidence type="ECO:0000256" key="2">
    <source>
        <dbReference type="ARBA" id="ARBA00022771"/>
    </source>
</evidence>
<dbReference type="PROSITE" id="PS50865">
    <property type="entry name" value="ZF_MYND_2"/>
    <property type="match status" value="1"/>
</dbReference>
<proteinExistence type="predicted"/>
<name>A0A369K2M0_HYPMA</name>